<proteinExistence type="predicted"/>
<sequence length="181" mass="19374">MGGYTKETETHGLSWLSRSANEGSTTGFTGSDWGSAATQKAINSAAANGHLSVVKFLISNRTEGFSSQAIDSAASNGYLEIVKYLNGLPDSSCTKSAVDQAIMNKHTDIAKYLLENRTEGCSNVAILNAIFNNDIEALDVLYSSPLSRKEIAIQDSIALSSVYGHDLLRDYLVTKSVTPSQ</sequence>
<name>D3BQ23_HETP5</name>
<dbReference type="AlphaFoldDB" id="D3BQ23"/>
<dbReference type="STRING" id="670386.D3BQ23"/>
<dbReference type="Pfam" id="PF13637">
    <property type="entry name" value="Ank_4"/>
    <property type="match status" value="2"/>
</dbReference>
<dbReference type="InterPro" id="IPR052050">
    <property type="entry name" value="SecEffector_AnkRepeat"/>
</dbReference>
<evidence type="ECO:0000313" key="2">
    <source>
        <dbReference type="Proteomes" id="UP000001396"/>
    </source>
</evidence>
<dbReference type="PANTHER" id="PTHR46586">
    <property type="entry name" value="ANKYRIN REPEAT-CONTAINING PROTEIN"/>
    <property type="match status" value="1"/>
</dbReference>
<reference evidence="1 2" key="1">
    <citation type="journal article" date="2011" name="Genome Res.">
        <title>Phylogeny-wide analysis of social amoeba genomes highlights ancient origins for complex intercellular communication.</title>
        <authorList>
            <person name="Heidel A.J."/>
            <person name="Lawal H.M."/>
            <person name="Felder M."/>
            <person name="Schilde C."/>
            <person name="Helps N.R."/>
            <person name="Tunggal B."/>
            <person name="Rivero F."/>
            <person name="John U."/>
            <person name="Schleicher M."/>
            <person name="Eichinger L."/>
            <person name="Platzer M."/>
            <person name="Noegel A.A."/>
            <person name="Schaap P."/>
            <person name="Gloeckner G."/>
        </authorList>
    </citation>
    <scope>NUCLEOTIDE SEQUENCE [LARGE SCALE GENOMIC DNA]</scope>
    <source>
        <strain evidence="2">ATCC 26659 / Pp 5 / PN500</strain>
    </source>
</reference>
<dbReference type="Proteomes" id="UP000001396">
    <property type="component" value="Unassembled WGS sequence"/>
</dbReference>
<protein>
    <recommendedName>
        <fullName evidence="3">Ankyrin repeat protein</fullName>
    </recommendedName>
</protein>
<accession>D3BQ23</accession>
<dbReference type="InterPro" id="IPR036770">
    <property type="entry name" value="Ankyrin_rpt-contain_sf"/>
</dbReference>
<organism evidence="1 2">
    <name type="scientific">Heterostelium pallidum (strain ATCC 26659 / Pp 5 / PN500)</name>
    <name type="common">Cellular slime mold</name>
    <name type="synonym">Polysphondylium pallidum</name>
    <dbReference type="NCBI Taxonomy" id="670386"/>
    <lineage>
        <taxon>Eukaryota</taxon>
        <taxon>Amoebozoa</taxon>
        <taxon>Evosea</taxon>
        <taxon>Eumycetozoa</taxon>
        <taxon>Dictyostelia</taxon>
        <taxon>Acytosteliales</taxon>
        <taxon>Acytosteliaceae</taxon>
        <taxon>Heterostelium</taxon>
    </lineage>
</organism>
<dbReference type="Gene3D" id="1.25.40.20">
    <property type="entry name" value="Ankyrin repeat-containing domain"/>
    <property type="match status" value="1"/>
</dbReference>
<dbReference type="RefSeq" id="XP_020428706.1">
    <property type="nucleotide sequence ID" value="XM_020581121.1"/>
</dbReference>
<dbReference type="InterPro" id="IPR002110">
    <property type="entry name" value="Ankyrin_rpt"/>
</dbReference>
<comment type="caution">
    <text evidence="1">The sequence shown here is derived from an EMBL/GenBank/DDBJ whole genome shotgun (WGS) entry which is preliminary data.</text>
</comment>
<gene>
    <name evidence="1" type="ORF">PPL_10343</name>
</gene>
<evidence type="ECO:0000313" key="1">
    <source>
        <dbReference type="EMBL" id="EFA76574.1"/>
    </source>
</evidence>
<dbReference type="SUPFAM" id="SSF48403">
    <property type="entry name" value="Ankyrin repeat"/>
    <property type="match status" value="1"/>
</dbReference>
<dbReference type="EMBL" id="ADBJ01000047">
    <property type="protein sequence ID" value="EFA76574.1"/>
    <property type="molecule type" value="Genomic_DNA"/>
</dbReference>
<evidence type="ECO:0008006" key="3">
    <source>
        <dbReference type="Google" id="ProtNLM"/>
    </source>
</evidence>
<dbReference type="PANTHER" id="PTHR46586:SF3">
    <property type="entry name" value="ANKYRIN REPEAT-CONTAINING PROTEIN"/>
    <property type="match status" value="1"/>
</dbReference>
<dbReference type="InParanoid" id="D3BQ23"/>
<dbReference type="GeneID" id="31365814"/>
<keyword evidence="2" id="KW-1185">Reference proteome</keyword>